<evidence type="ECO:0000256" key="6">
    <source>
        <dbReference type="ARBA" id="ARBA00022763"/>
    </source>
</evidence>
<evidence type="ECO:0000256" key="3">
    <source>
        <dbReference type="ARBA" id="ARBA00009409"/>
    </source>
</evidence>
<comment type="subunit">
    <text evidence="4">Monomer.</text>
</comment>
<dbReference type="CDD" id="cd08966">
    <property type="entry name" value="EcFpg-like_N"/>
    <property type="match status" value="1"/>
</dbReference>
<gene>
    <name evidence="19" type="ORF">AMJ74_06325</name>
</gene>
<keyword evidence="9" id="KW-0862">Zinc</keyword>
<evidence type="ECO:0000256" key="1">
    <source>
        <dbReference type="ARBA" id="ARBA00001668"/>
    </source>
</evidence>
<evidence type="ECO:0000256" key="16">
    <source>
        <dbReference type="PROSITE-ProRule" id="PRU00391"/>
    </source>
</evidence>
<dbReference type="EMBL" id="LJVE01000139">
    <property type="protein sequence ID" value="KPL12726.1"/>
    <property type="molecule type" value="Genomic_DNA"/>
</dbReference>
<evidence type="ECO:0000259" key="18">
    <source>
        <dbReference type="PROSITE" id="PS51068"/>
    </source>
</evidence>
<dbReference type="PROSITE" id="PS51066">
    <property type="entry name" value="ZF_FPG_2"/>
    <property type="match status" value="1"/>
</dbReference>
<keyword evidence="13" id="KW-0511">Multifunctional enzyme</keyword>
<dbReference type="InterPro" id="IPR012319">
    <property type="entry name" value="FPG_cat"/>
</dbReference>
<evidence type="ECO:0000256" key="5">
    <source>
        <dbReference type="ARBA" id="ARBA00022723"/>
    </source>
</evidence>
<keyword evidence="10" id="KW-0238">DNA-binding</keyword>
<evidence type="ECO:0000256" key="8">
    <source>
        <dbReference type="ARBA" id="ARBA00022801"/>
    </source>
</evidence>
<dbReference type="Pfam" id="PF01149">
    <property type="entry name" value="Fapy_DNA_glyco"/>
    <property type="match status" value="1"/>
</dbReference>
<evidence type="ECO:0000256" key="13">
    <source>
        <dbReference type="ARBA" id="ARBA00023268"/>
    </source>
</evidence>
<dbReference type="InterPro" id="IPR010663">
    <property type="entry name" value="Znf_FPG/IleRS"/>
</dbReference>
<comment type="similarity">
    <text evidence="3">Belongs to the FPG family.</text>
</comment>
<evidence type="ECO:0000256" key="4">
    <source>
        <dbReference type="ARBA" id="ARBA00011245"/>
    </source>
</evidence>
<evidence type="ECO:0000256" key="14">
    <source>
        <dbReference type="ARBA" id="ARBA00023295"/>
    </source>
</evidence>
<feature type="domain" description="FPG-type" evidence="17">
    <location>
        <begin position="240"/>
        <end position="274"/>
    </location>
</feature>
<reference evidence="19 20" key="1">
    <citation type="journal article" date="2015" name="Microbiome">
        <title>Genomic resolution of linkages in carbon, nitrogen, and sulfur cycling among widespread estuary sediment bacteria.</title>
        <authorList>
            <person name="Baker B.J."/>
            <person name="Lazar C.S."/>
            <person name="Teske A.P."/>
            <person name="Dick G.J."/>
        </authorList>
    </citation>
    <scope>NUCLEOTIDE SEQUENCE [LARGE SCALE GENOMIC DNA]</scope>
    <source>
        <strain evidence="19">SM1_77</strain>
    </source>
</reference>
<dbReference type="InterPro" id="IPR010979">
    <property type="entry name" value="Ribosomal_uS13-like_H2TH"/>
</dbReference>
<keyword evidence="5" id="KW-0479">Metal-binding</keyword>
<comment type="catalytic activity">
    <reaction evidence="15">
        <text>2'-deoxyribonucleotide-(2'-deoxyribose 5'-phosphate)-2'-deoxyribonucleotide-DNA = a 3'-end 2'-deoxyribonucleotide-(2,3-dehydro-2,3-deoxyribose 5'-phosphate)-DNA + a 5'-end 5'-phospho-2'-deoxyribonucleoside-DNA + H(+)</text>
        <dbReference type="Rhea" id="RHEA:66592"/>
        <dbReference type="Rhea" id="RHEA-COMP:13180"/>
        <dbReference type="Rhea" id="RHEA-COMP:16897"/>
        <dbReference type="Rhea" id="RHEA-COMP:17067"/>
        <dbReference type="ChEBI" id="CHEBI:15378"/>
        <dbReference type="ChEBI" id="CHEBI:136412"/>
        <dbReference type="ChEBI" id="CHEBI:157695"/>
        <dbReference type="ChEBI" id="CHEBI:167181"/>
        <dbReference type="EC" id="4.2.99.18"/>
    </reaction>
</comment>
<dbReference type="PROSITE" id="PS51068">
    <property type="entry name" value="FPG_CAT"/>
    <property type="match status" value="1"/>
</dbReference>
<evidence type="ECO:0000259" key="17">
    <source>
        <dbReference type="PROSITE" id="PS51066"/>
    </source>
</evidence>
<proteinExistence type="inferred from homology"/>
<dbReference type="InterPro" id="IPR000214">
    <property type="entry name" value="Znf_DNA_glyclase/AP_lyase"/>
</dbReference>
<evidence type="ECO:0000313" key="19">
    <source>
        <dbReference type="EMBL" id="KPL12726.1"/>
    </source>
</evidence>
<dbReference type="FunFam" id="1.10.8.50:FF:000003">
    <property type="entry name" value="Formamidopyrimidine-DNA glycosylase"/>
    <property type="match status" value="1"/>
</dbReference>
<dbReference type="Pfam" id="PF06831">
    <property type="entry name" value="H2TH"/>
    <property type="match status" value="1"/>
</dbReference>
<dbReference type="SMART" id="SM01232">
    <property type="entry name" value="H2TH"/>
    <property type="match status" value="1"/>
</dbReference>
<protein>
    <submittedName>
        <fullName evidence="19">Uncharacterized protein</fullName>
    </submittedName>
</protein>
<dbReference type="PROSITE" id="PS01242">
    <property type="entry name" value="ZF_FPG_1"/>
    <property type="match status" value="1"/>
</dbReference>
<evidence type="ECO:0000313" key="20">
    <source>
        <dbReference type="Proteomes" id="UP000050975"/>
    </source>
</evidence>
<dbReference type="InterPro" id="IPR035937">
    <property type="entry name" value="FPG_N"/>
</dbReference>
<dbReference type="GO" id="GO:0140078">
    <property type="term" value="F:class I DNA-(apurinic or apyrimidinic site) endonuclease activity"/>
    <property type="evidence" value="ECO:0007669"/>
    <property type="project" value="UniProtKB-EC"/>
</dbReference>
<keyword evidence="7 16" id="KW-0863">Zinc-finger</keyword>
<accession>A0A0S8JSI9</accession>
<evidence type="ECO:0000256" key="7">
    <source>
        <dbReference type="ARBA" id="ARBA00022771"/>
    </source>
</evidence>
<dbReference type="NCBIfam" id="TIGR00577">
    <property type="entry name" value="fpg"/>
    <property type="match status" value="1"/>
</dbReference>
<dbReference type="InterPro" id="IPR015886">
    <property type="entry name" value="H2TH_FPG"/>
</dbReference>
<keyword evidence="12" id="KW-0456">Lyase</keyword>
<evidence type="ECO:0000256" key="11">
    <source>
        <dbReference type="ARBA" id="ARBA00023204"/>
    </source>
</evidence>
<dbReference type="SUPFAM" id="SSF57716">
    <property type="entry name" value="Glucocorticoid receptor-like (DNA-binding domain)"/>
    <property type="match status" value="1"/>
</dbReference>
<keyword evidence="8" id="KW-0378">Hydrolase</keyword>
<organism evidence="19 20">
    <name type="scientific">candidate division WOR_3 bacterium SM1_77</name>
    <dbReference type="NCBI Taxonomy" id="1703778"/>
    <lineage>
        <taxon>Bacteria</taxon>
        <taxon>Bacteria division WOR-3</taxon>
    </lineage>
</organism>
<dbReference type="GO" id="GO:0008270">
    <property type="term" value="F:zinc ion binding"/>
    <property type="evidence" value="ECO:0007669"/>
    <property type="project" value="UniProtKB-KW"/>
</dbReference>
<comment type="cofactor">
    <cofactor evidence="2">
        <name>Zn(2+)</name>
        <dbReference type="ChEBI" id="CHEBI:29105"/>
    </cofactor>
</comment>
<keyword evidence="11" id="KW-0234">DNA repair</keyword>
<name>A0A0S8JSI9_UNCW3</name>
<feature type="domain" description="Formamidopyrimidine-DNA glycosylase catalytic" evidence="18">
    <location>
        <begin position="2"/>
        <end position="114"/>
    </location>
</feature>
<dbReference type="NCBIfam" id="NF002211">
    <property type="entry name" value="PRK01103.1"/>
    <property type="match status" value="1"/>
</dbReference>
<keyword evidence="6" id="KW-0227">DNA damage</keyword>
<sequence>MPELPEVETIKRELRPRIRGKIIANCIMLREDVIAHPSPKAFCKSIINEKILDVTRKARYLILELTNEKRLVFHLRLSGTMVLAPLDAEPEKFTRLALKLDDVQLLFREPRVLGRAYLIKAGEMPSNLKGFYNLGCEPISDDFDSVYLRQKIKHRKARIKSLLLDQNICAGMGNIYSDEALFRAGIRPLRRAYRITNKEMSQLIKALKEVIHEGIANFGTSVSDYRRTDGRDGNFQNFLCVYGREDQPCRKCGTKIVVKKIGNRSTRYCPKCQK</sequence>
<dbReference type="PANTHER" id="PTHR22993">
    <property type="entry name" value="FORMAMIDOPYRIMIDINE-DNA GLYCOSYLASE"/>
    <property type="match status" value="1"/>
</dbReference>
<evidence type="ECO:0000256" key="9">
    <source>
        <dbReference type="ARBA" id="ARBA00022833"/>
    </source>
</evidence>
<dbReference type="AlphaFoldDB" id="A0A0S8JSI9"/>
<evidence type="ECO:0000256" key="12">
    <source>
        <dbReference type="ARBA" id="ARBA00023239"/>
    </source>
</evidence>
<dbReference type="SUPFAM" id="SSF81624">
    <property type="entry name" value="N-terminal domain of MutM-like DNA repair proteins"/>
    <property type="match status" value="1"/>
</dbReference>
<keyword evidence="14" id="KW-0326">Glycosidase</keyword>
<dbReference type="Proteomes" id="UP000050975">
    <property type="component" value="Unassembled WGS sequence"/>
</dbReference>
<dbReference type="GO" id="GO:0034039">
    <property type="term" value="F:8-oxo-7,8-dihydroguanine DNA N-glycosylase activity"/>
    <property type="evidence" value="ECO:0007669"/>
    <property type="project" value="TreeGrafter"/>
</dbReference>
<dbReference type="GO" id="GO:0003684">
    <property type="term" value="F:damaged DNA binding"/>
    <property type="evidence" value="ECO:0007669"/>
    <property type="project" value="InterPro"/>
</dbReference>
<dbReference type="PANTHER" id="PTHR22993:SF9">
    <property type="entry name" value="FORMAMIDOPYRIMIDINE-DNA GLYCOSYLASE"/>
    <property type="match status" value="1"/>
</dbReference>
<dbReference type="PATRIC" id="fig|1703778.3.peg.1111"/>
<dbReference type="SUPFAM" id="SSF46946">
    <property type="entry name" value="S13-like H2TH domain"/>
    <property type="match status" value="1"/>
</dbReference>
<comment type="caution">
    <text evidence="19">The sequence shown here is derived from an EMBL/GenBank/DDBJ whole genome shotgun (WGS) entry which is preliminary data.</text>
</comment>
<comment type="catalytic activity">
    <reaction evidence="1">
        <text>Hydrolysis of DNA containing ring-opened 7-methylguanine residues, releasing 2,6-diamino-4-hydroxy-5-(N-methyl)formamidopyrimidine.</text>
        <dbReference type="EC" id="3.2.2.23"/>
    </reaction>
</comment>
<dbReference type="Pfam" id="PF06827">
    <property type="entry name" value="zf-FPG_IleRS"/>
    <property type="match status" value="1"/>
</dbReference>
<dbReference type="Gene3D" id="1.10.8.50">
    <property type="match status" value="1"/>
</dbReference>
<evidence type="ECO:0000256" key="15">
    <source>
        <dbReference type="ARBA" id="ARBA00044632"/>
    </source>
</evidence>
<dbReference type="SMART" id="SM00898">
    <property type="entry name" value="Fapy_DNA_glyco"/>
    <property type="match status" value="1"/>
</dbReference>
<dbReference type="GO" id="GO:0006284">
    <property type="term" value="P:base-excision repair"/>
    <property type="evidence" value="ECO:0007669"/>
    <property type="project" value="InterPro"/>
</dbReference>
<dbReference type="InterPro" id="IPR020629">
    <property type="entry name" value="FPG_Glyclase"/>
</dbReference>
<evidence type="ECO:0000256" key="10">
    <source>
        <dbReference type="ARBA" id="ARBA00023125"/>
    </source>
</evidence>
<dbReference type="Gene3D" id="3.20.190.10">
    <property type="entry name" value="MutM-like, N-terminal"/>
    <property type="match status" value="1"/>
</dbReference>
<evidence type="ECO:0000256" key="2">
    <source>
        <dbReference type="ARBA" id="ARBA00001947"/>
    </source>
</evidence>
<dbReference type="InterPro" id="IPR015887">
    <property type="entry name" value="DNA_glyclase_Znf_dom_DNA_BS"/>
</dbReference>